<comment type="caution">
    <text evidence="1">The sequence shown here is derived from an EMBL/GenBank/DDBJ whole genome shotgun (WGS) entry which is preliminary data.</text>
</comment>
<organism evidence="1 2">
    <name type="scientific">Puccinia sorghi</name>
    <dbReference type="NCBI Taxonomy" id="27349"/>
    <lineage>
        <taxon>Eukaryota</taxon>
        <taxon>Fungi</taxon>
        <taxon>Dikarya</taxon>
        <taxon>Basidiomycota</taxon>
        <taxon>Pucciniomycotina</taxon>
        <taxon>Pucciniomycetes</taxon>
        <taxon>Pucciniales</taxon>
        <taxon>Pucciniaceae</taxon>
        <taxon>Puccinia</taxon>
    </lineage>
</organism>
<dbReference type="EMBL" id="LAVV01007851">
    <property type="protein sequence ID" value="KNZ54555.1"/>
    <property type="molecule type" value="Genomic_DNA"/>
</dbReference>
<dbReference type="STRING" id="27349.A0A0L6V329"/>
<dbReference type="VEuPathDB" id="FungiDB:VP01_2914g2"/>
<evidence type="ECO:0000313" key="2">
    <source>
        <dbReference type="Proteomes" id="UP000037035"/>
    </source>
</evidence>
<dbReference type="PANTHER" id="PTHR46177">
    <property type="entry name" value="INTEGRASE CATALYTIC DOMAIN-CONTAINING PROTEIN"/>
    <property type="match status" value="1"/>
</dbReference>
<dbReference type="Proteomes" id="UP000037035">
    <property type="component" value="Unassembled WGS sequence"/>
</dbReference>
<dbReference type="AlphaFoldDB" id="A0A0L6V329"/>
<keyword evidence="2" id="KW-1185">Reference proteome</keyword>
<sequence>MLGPARSWECFVHVTKNNPQFIAVHFLHLGSKYVGIPFKLIRNYVTETVEIAAHQMCLSHLYGVISKEETQKCIQFMNNITNTLNTESWFKLKMVIMTWMIMFKSELLFCKFHLLNSTNQCSPSSYSSTSGYWYFKPVWTSGLMAIITTTNHQGTIHGLPGKCHNSCFSSKNLESI</sequence>
<reference evidence="1 2" key="1">
    <citation type="submission" date="2015-08" db="EMBL/GenBank/DDBJ databases">
        <title>Next Generation Sequencing and Analysis of the Genome of Puccinia sorghi L Schw, the Causal Agent of Maize Common Rust.</title>
        <authorList>
            <person name="Rochi L."/>
            <person name="Burguener G."/>
            <person name="Darino M."/>
            <person name="Turjanski A."/>
            <person name="Kreff E."/>
            <person name="Dieguez M.J."/>
            <person name="Sacco F."/>
        </authorList>
    </citation>
    <scope>NUCLEOTIDE SEQUENCE [LARGE SCALE GENOMIC DNA]</scope>
    <source>
        <strain evidence="1 2">RO10H11247</strain>
    </source>
</reference>
<protein>
    <submittedName>
        <fullName evidence="1">Uncharacterized protein</fullName>
    </submittedName>
</protein>
<name>A0A0L6V329_9BASI</name>
<accession>A0A0L6V329</accession>
<proteinExistence type="predicted"/>
<dbReference type="PANTHER" id="PTHR46177:SF1">
    <property type="entry name" value="INTEGRASE CATALYTIC DOMAIN-CONTAINING PROTEIN"/>
    <property type="match status" value="1"/>
</dbReference>
<evidence type="ECO:0000313" key="1">
    <source>
        <dbReference type="EMBL" id="KNZ54555.1"/>
    </source>
</evidence>
<gene>
    <name evidence="1" type="ORF">VP01_2914g2</name>
</gene>